<evidence type="ECO:0000256" key="5">
    <source>
        <dbReference type="ARBA" id="ARBA00022833"/>
    </source>
</evidence>
<comment type="caution">
    <text evidence="10">The sequence shown here is derived from an EMBL/GenBank/DDBJ whole genome shotgun (WGS) entry which is preliminary data.</text>
</comment>
<dbReference type="PROSITE" id="PS00028">
    <property type="entry name" value="ZINC_FINGER_C2H2_1"/>
    <property type="match status" value="1"/>
</dbReference>
<evidence type="ECO:0000256" key="1">
    <source>
        <dbReference type="ARBA" id="ARBA00004123"/>
    </source>
</evidence>
<proteinExistence type="predicted"/>
<evidence type="ECO:0000256" key="3">
    <source>
        <dbReference type="ARBA" id="ARBA00022737"/>
    </source>
</evidence>
<feature type="region of interest" description="Disordered" evidence="8">
    <location>
        <begin position="1"/>
        <end position="38"/>
    </location>
</feature>
<dbReference type="VEuPathDB" id="FungiDB:CJJ07_000602"/>
<comment type="subcellular location">
    <subcellularLocation>
        <location evidence="1">Nucleus</location>
    </subcellularLocation>
</comment>
<reference evidence="11" key="1">
    <citation type="journal article" date="2015" name="BMC Genomics">
        <title>Draft genome of a commonly misdiagnosed multidrug resistant pathogen Candida auris.</title>
        <authorList>
            <person name="Chatterjee S."/>
            <person name="Alampalli S.V."/>
            <person name="Nageshan R.K."/>
            <person name="Chettiar S.T."/>
            <person name="Joshi S."/>
            <person name="Tatu U.S."/>
        </authorList>
    </citation>
    <scope>NUCLEOTIDE SEQUENCE [LARGE SCALE GENOMIC DNA]</scope>
    <source>
        <strain evidence="11">6684</strain>
    </source>
</reference>
<dbReference type="InterPro" id="IPR013087">
    <property type="entry name" value="Znf_C2H2_type"/>
</dbReference>
<accession>A0A0L0P4M2</accession>
<evidence type="ECO:0000256" key="2">
    <source>
        <dbReference type="ARBA" id="ARBA00022723"/>
    </source>
</evidence>
<dbReference type="AlphaFoldDB" id="A0A0L0P4M2"/>
<evidence type="ECO:0000313" key="11">
    <source>
        <dbReference type="Proteomes" id="UP000037122"/>
    </source>
</evidence>
<evidence type="ECO:0000256" key="7">
    <source>
        <dbReference type="PROSITE-ProRule" id="PRU00042"/>
    </source>
</evidence>
<feature type="compositionally biased region" description="Polar residues" evidence="8">
    <location>
        <begin position="541"/>
        <end position="558"/>
    </location>
</feature>
<dbReference type="InterPro" id="IPR036236">
    <property type="entry name" value="Znf_C2H2_sf"/>
</dbReference>
<dbReference type="Gene3D" id="3.30.160.60">
    <property type="entry name" value="Classic Zinc Finger"/>
    <property type="match status" value="2"/>
</dbReference>
<feature type="domain" description="C2H2-type" evidence="9">
    <location>
        <begin position="650"/>
        <end position="675"/>
    </location>
</feature>
<organism evidence="10 11">
    <name type="scientific">Candidozyma auris</name>
    <name type="common">Yeast</name>
    <name type="synonym">Candida auris</name>
    <dbReference type="NCBI Taxonomy" id="498019"/>
    <lineage>
        <taxon>Eukaryota</taxon>
        <taxon>Fungi</taxon>
        <taxon>Dikarya</taxon>
        <taxon>Ascomycota</taxon>
        <taxon>Saccharomycotina</taxon>
        <taxon>Pichiomycetes</taxon>
        <taxon>Metschnikowiaceae</taxon>
        <taxon>Candidozyma</taxon>
    </lineage>
</organism>
<evidence type="ECO:0000256" key="8">
    <source>
        <dbReference type="SAM" id="MobiDB-lite"/>
    </source>
</evidence>
<dbReference type="Proteomes" id="UP000037122">
    <property type="component" value="Unassembled WGS sequence"/>
</dbReference>
<keyword evidence="3" id="KW-0677">Repeat</keyword>
<feature type="compositionally biased region" description="Polar residues" evidence="8">
    <location>
        <begin position="24"/>
        <end position="37"/>
    </location>
</feature>
<dbReference type="PANTHER" id="PTHR16515:SF49">
    <property type="entry name" value="GASTRULA ZINC FINGER PROTEIN XLCGF49.1-LIKE-RELATED"/>
    <property type="match status" value="1"/>
</dbReference>
<dbReference type="GO" id="GO:0010468">
    <property type="term" value="P:regulation of gene expression"/>
    <property type="evidence" value="ECO:0007669"/>
    <property type="project" value="TreeGrafter"/>
</dbReference>
<feature type="region of interest" description="Disordered" evidence="8">
    <location>
        <begin position="218"/>
        <end position="245"/>
    </location>
</feature>
<dbReference type="PANTHER" id="PTHR16515">
    <property type="entry name" value="PR DOMAIN ZINC FINGER PROTEIN"/>
    <property type="match status" value="1"/>
</dbReference>
<dbReference type="FunFam" id="3.30.160.60:FF:000100">
    <property type="entry name" value="Zinc finger 45-like"/>
    <property type="match status" value="1"/>
</dbReference>
<dbReference type="VEuPathDB" id="FungiDB:CJI96_0003334"/>
<feature type="region of interest" description="Disordered" evidence="8">
    <location>
        <begin position="516"/>
        <end position="574"/>
    </location>
</feature>
<name>A0A0L0P4M2_CANAR</name>
<dbReference type="VEuPathDB" id="FungiDB:CJJ09_002725"/>
<dbReference type="GO" id="GO:0005634">
    <property type="term" value="C:nucleus"/>
    <property type="evidence" value="ECO:0007669"/>
    <property type="project" value="UniProtKB-SubCell"/>
</dbReference>
<keyword evidence="6" id="KW-0539">Nucleus</keyword>
<keyword evidence="5" id="KW-0862">Zinc</keyword>
<protein>
    <recommendedName>
        <fullName evidence="9">C2H2-type domain-containing protein</fullName>
    </recommendedName>
</protein>
<feature type="compositionally biased region" description="Polar residues" evidence="8">
    <location>
        <begin position="454"/>
        <end position="466"/>
    </location>
</feature>
<evidence type="ECO:0000256" key="4">
    <source>
        <dbReference type="ARBA" id="ARBA00022771"/>
    </source>
</evidence>
<dbReference type="VEuPathDB" id="FungiDB:QG37_01631"/>
<dbReference type="EMBL" id="LGST01000013">
    <property type="protein sequence ID" value="KNE01323.1"/>
    <property type="molecule type" value="Genomic_DNA"/>
</dbReference>
<dbReference type="InterPro" id="IPR050331">
    <property type="entry name" value="Zinc_finger"/>
</dbReference>
<keyword evidence="4 7" id="KW-0863">Zinc-finger</keyword>
<dbReference type="GO" id="GO:0008270">
    <property type="term" value="F:zinc ion binding"/>
    <property type="evidence" value="ECO:0007669"/>
    <property type="project" value="UniProtKB-KW"/>
</dbReference>
<evidence type="ECO:0000256" key="6">
    <source>
        <dbReference type="ARBA" id="ARBA00023242"/>
    </source>
</evidence>
<dbReference type="VEuPathDB" id="FungiDB:B9J08_000765"/>
<feature type="region of interest" description="Disordered" evidence="8">
    <location>
        <begin position="435"/>
        <end position="477"/>
    </location>
</feature>
<dbReference type="SUPFAM" id="SSF57667">
    <property type="entry name" value="beta-beta-alpha zinc fingers"/>
    <property type="match status" value="1"/>
</dbReference>
<dbReference type="SMART" id="SM00355">
    <property type="entry name" value="ZnF_C2H2"/>
    <property type="match status" value="2"/>
</dbReference>
<feature type="domain" description="C2H2-type" evidence="9">
    <location>
        <begin position="622"/>
        <end position="649"/>
    </location>
</feature>
<sequence>MENYLMSSPSQHHHPHQQPHQQHNPYANSDTLTNLPNLENDLDFSDLEVVPPSKDYQGLPNVYDGLDFSTDMATDFVYDLTLEFDLDDHKHMPDPAEMGHSKHFSVDRPLLAPFYLLQNSRTNFNHSRNISLDDTAYKRSFHKHLASLVSNAAEPPSGTFAHSHSSNTLQLLSDLMPQLLLLVSNPLLLDSPHSAMQTATPGRRHKSLSVSSHTNLYTTPLRGGTHVSPLTHTKVGKTPIGKTHRRNRLRASLEPSSAHLLATVANMKGTSNASNLALSSAQTPSGHLTASTSQHFHGINLSEANPFHNEFVSPGVGSGHLSDHDATPLNTPAGRDHSSMASQFFTPISHNRSFGGSLLESLSLAMGLAALAFPSNLSLNDLSVASSLNLSARPGMAPLRRNDTLDSITIEDQEDDACKQLRKAKSFTSFAEQRMSQLMKQRAGKSSKDLGNVFTDSTPDASSSGRSPRKDLSSGNSYSKSASVDLLLALLVVPDHNDSYLKSYPASMDLASITNASSGNHASPLPPKTSSRLMPPIESQEPLSSRSRGSLTSKPRQTLASAAAKKLNKKVPQTYPTASQIQKAATTEDIAKFAESILQSENKRPIFVKKQEEEVYDPKKKHKCPLCLARFQRPEHVKRHLKSHSSEKPFQCEEPNCGRRFNRKDNLKAHLKKIHHKNL</sequence>
<gene>
    <name evidence="10" type="ORF">QG37_01631</name>
</gene>
<evidence type="ECO:0000259" key="9">
    <source>
        <dbReference type="PROSITE" id="PS50157"/>
    </source>
</evidence>
<dbReference type="PROSITE" id="PS50157">
    <property type="entry name" value="ZINC_FINGER_C2H2_2"/>
    <property type="match status" value="2"/>
</dbReference>
<dbReference type="Pfam" id="PF00096">
    <property type="entry name" value="zf-C2H2"/>
    <property type="match status" value="1"/>
</dbReference>
<evidence type="ECO:0000313" key="10">
    <source>
        <dbReference type="EMBL" id="KNE01323.1"/>
    </source>
</evidence>
<dbReference type="VEuPathDB" id="FungiDB:CJI97_000766"/>
<keyword evidence="2" id="KW-0479">Metal-binding</keyword>